<evidence type="ECO:0000313" key="2">
    <source>
        <dbReference type="EMBL" id="KAK0638486.1"/>
    </source>
</evidence>
<dbReference type="InterPro" id="IPR053710">
    <property type="entry name" value="Arylamine_NAT_domain_sf"/>
</dbReference>
<comment type="caution">
    <text evidence="2">The sequence shown here is derived from an EMBL/GenBank/DDBJ whole genome shotgun (WGS) entry which is preliminary data.</text>
</comment>
<organism evidence="2 3">
    <name type="scientific">Cercophora newfieldiana</name>
    <dbReference type="NCBI Taxonomy" id="92897"/>
    <lineage>
        <taxon>Eukaryota</taxon>
        <taxon>Fungi</taxon>
        <taxon>Dikarya</taxon>
        <taxon>Ascomycota</taxon>
        <taxon>Pezizomycotina</taxon>
        <taxon>Sordariomycetes</taxon>
        <taxon>Sordariomycetidae</taxon>
        <taxon>Sordariales</taxon>
        <taxon>Lasiosphaeriaceae</taxon>
        <taxon>Cercophora</taxon>
    </lineage>
</organism>
<reference evidence="2" key="1">
    <citation type="submission" date="2023-06" db="EMBL/GenBank/DDBJ databases">
        <title>Genome-scale phylogeny and comparative genomics of the fungal order Sordariales.</title>
        <authorList>
            <consortium name="Lawrence Berkeley National Laboratory"/>
            <person name="Hensen N."/>
            <person name="Bonometti L."/>
            <person name="Westerberg I."/>
            <person name="Brannstrom I.O."/>
            <person name="Guillou S."/>
            <person name="Cros-Aarteil S."/>
            <person name="Calhoun S."/>
            <person name="Haridas S."/>
            <person name="Kuo A."/>
            <person name="Mondo S."/>
            <person name="Pangilinan J."/>
            <person name="Riley R."/>
            <person name="Labutti K."/>
            <person name="Andreopoulos B."/>
            <person name="Lipzen A."/>
            <person name="Chen C."/>
            <person name="Yanf M."/>
            <person name="Daum C."/>
            <person name="Ng V."/>
            <person name="Clum A."/>
            <person name="Steindorff A."/>
            <person name="Ohm R."/>
            <person name="Martin F."/>
            <person name="Silar P."/>
            <person name="Natvig D."/>
            <person name="Lalanne C."/>
            <person name="Gautier V."/>
            <person name="Ament-Velasquez S.L."/>
            <person name="Kruys A."/>
            <person name="Hutchinson M.I."/>
            <person name="Powell A.J."/>
            <person name="Barry K."/>
            <person name="Miller A.N."/>
            <person name="Grigoriev I.V."/>
            <person name="Debuchy R."/>
            <person name="Gladieux P."/>
            <person name="Thoren M.H."/>
            <person name="Johannesson H."/>
        </authorList>
    </citation>
    <scope>NUCLEOTIDE SEQUENCE</scope>
    <source>
        <strain evidence="2">SMH2532-1</strain>
    </source>
</reference>
<dbReference type="InterPro" id="IPR038765">
    <property type="entry name" value="Papain-like_cys_pep_sf"/>
</dbReference>
<gene>
    <name evidence="2" type="ORF">B0T16DRAFT_421250</name>
</gene>
<dbReference type="Gene3D" id="3.30.2140.20">
    <property type="match status" value="1"/>
</dbReference>
<evidence type="ECO:0000313" key="3">
    <source>
        <dbReference type="Proteomes" id="UP001174936"/>
    </source>
</evidence>
<dbReference type="EMBL" id="JAULSV010000007">
    <property type="protein sequence ID" value="KAK0638486.1"/>
    <property type="molecule type" value="Genomic_DNA"/>
</dbReference>
<sequence>MGWGHMVNLVALPVSEGGEGEGGGETRKYLVDVGFGANGPVVPIPLVSGVEIPSPIGTTRFKLEYKALEQHTDRSQRMWVYSYRESDEKEWLDAYAFTELEFFAEDYEVMSLATSTLRQSFFVQSLFCVRMVLDTEQGGKGGPVGWLVLHGDKVTRRIGATTEVLEELKTEGQRVVALQRWFGIQLSEAEKCGIVDLPTEIRGWKLG</sequence>
<evidence type="ECO:0000256" key="1">
    <source>
        <dbReference type="ARBA" id="ARBA00006547"/>
    </source>
</evidence>
<dbReference type="Proteomes" id="UP001174936">
    <property type="component" value="Unassembled WGS sequence"/>
</dbReference>
<dbReference type="PANTHER" id="PTHR11786:SF0">
    <property type="entry name" value="ARYLAMINE N-ACETYLTRANSFERASE 4-RELATED"/>
    <property type="match status" value="1"/>
</dbReference>
<proteinExistence type="inferred from homology"/>
<dbReference type="AlphaFoldDB" id="A0AA39XRR9"/>
<evidence type="ECO:0008006" key="4">
    <source>
        <dbReference type="Google" id="ProtNLM"/>
    </source>
</evidence>
<comment type="similarity">
    <text evidence="1">Belongs to the arylamine N-acetyltransferase family.</text>
</comment>
<dbReference type="Pfam" id="PF00797">
    <property type="entry name" value="Acetyltransf_2"/>
    <property type="match status" value="1"/>
</dbReference>
<name>A0AA39XRR9_9PEZI</name>
<accession>A0AA39XRR9</accession>
<protein>
    <recommendedName>
        <fullName evidence="4">Arylamine N-acetyltransferase</fullName>
    </recommendedName>
</protein>
<dbReference type="InterPro" id="IPR001447">
    <property type="entry name" value="Arylamine_N-AcTrfase"/>
</dbReference>
<keyword evidence="3" id="KW-1185">Reference proteome</keyword>
<dbReference type="GO" id="GO:0016407">
    <property type="term" value="F:acetyltransferase activity"/>
    <property type="evidence" value="ECO:0007669"/>
    <property type="project" value="InterPro"/>
</dbReference>
<dbReference type="PANTHER" id="PTHR11786">
    <property type="entry name" value="N-HYDROXYARYLAMINE O-ACETYLTRANSFERASE"/>
    <property type="match status" value="1"/>
</dbReference>
<dbReference type="SUPFAM" id="SSF54001">
    <property type="entry name" value="Cysteine proteinases"/>
    <property type="match status" value="1"/>
</dbReference>